<name>A0ACC0EXR7_9BASI</name>
<proteinExistence type="predicted"/>
<gene>
    <name evidence="1" type="ORF">MJO28_001697</name>
</gene>
<reference evidence="2" key="1">
    <citation type="journal article" date="2018" name="BMC Genomics">
        <title>Genomic insights into host adaptation between the wheat stripe rust pathogen (Puccinia striiformis f. sp. tritici) and the barley stripe rust pathogen (Puccinia striiformis f. sp. hordei).</title>
        <authorList>
            <person name="Xia C."/>
            <person name="Wang M."/>
            <person name="Yin C."/>
            <person name="Cornejo O.E."/>
            <person name="Hulbert S.H."/>
            <person name="Chen X."/>
        </authorList>
    </citation>
    <scope>NUCLEOTIDE SEQUENCE [LARGE SCALE GENOMIC DNA]</scope>
    <source>
        <strain evidence="2">93-210</strain>
    </source>
</reference>
<dbReference type="Proteomes" id="UP001060170">
    <property type="component" value="Chromosome 2"/>
</dbReference>
<comment type="caution">
    <text evidence="1">The sequence shown here is derived from an EMBL/GenBank/DDBJ whole genome shotgun (WGS) entry which is preliminary data.</text>
</comment>
<evidence type="ECO:0000313" key="1">
    <source>
        <dbReference type="EMBL" id="KAI7961208.1"/>
    </source>
</evidence>
<organism evidence="1 2">
    <name type="scientific">Puccinia striiformis f. sp. tritici</name>
    <dbReference type="NCBI Taxonomy" id="168172"/>
    <lineage>
        <taxon>Eukaryota</taxon>
        <taxon>Fungi</taxon>
        <taxon>Dikarya</taxon>
        <taxon>Basidiomycota</taxon>
        <taxon>Pucciniomycotina</taxon>
        <taxon>Pucciniomycetes</taxon>
        <taxon>Pucciniales</taxon>
        <taxon>Pucciniaceae</taxon>
        <taxon>Puccinia</taxon>
    </lineage>
</organism>
<keyword evidence="2" id="KW-1185">Reference proteome</keyword>
<sequence length="592" mass="69213">MEINIAGRIINKPIEIPGMSLDMDQVPSVSDKKREILEYMGTAPQFHRQRLTLEQSGDPTHMQRCSGDWDRSKRSYFHSKLIALEVLQLTFYVTGEKNSMKEDFRAIKDDLTRNLLAGKLENGTPATLTNYKSLHRAIEKFQAHVEEFQSILVSILRAIQLRLHRIELNKKTKMDGLPSPFTSDKKHKSRLQDPQILPISQEAMARTTLSETCKLGTDEIEVIEGHVPRVLARSLVQLLHEISPFDLSDEIDTLHEETFIALRLQNLIFKTLDYLHKYRLIPTQDITDYFASKKTLNLAAINIVLLFKINGGFVPEVTMDFDRAYILQSHGSLHFRNLFEALDTDQKRAISYACSKLVSYHHIKHSLAPMLDPESSELLNGTIDFFFKGDRLYKILEHDLQARLTSRSEVIEMRTEEPCEVEFKEKLQDLKFRFLHPDHDQSQWIKLTVQQLILSFIEQNYKNYFIELQDDEDNLEHKLVWVRSNYKYFQELMNIDSYLVQTARRFDPGCNVGFKKKQPSGITKTKALKELELLSSYLLIVSYKHNQWIEGFIKRHKIKDDEMLEEINAEIHSVQSTIYRVYTKINKYFMYL</sequence>
<reference evidence="1 2" key="3">
    <citation type="journal article" date="2022" name="Microbiol. Spectr.">
        <title>Folding features and dynamics of 3D genome architecture in plant fungal pathogens.</title>
        <authorList>
            <person name="Xia C."/>
        </authorList>
    </citation>
    <scope>NUCLEOTIDE SEQUENCE [LARGE SCALE GENOMIC DNA]</scope>
    <source>
        <strain evidence="1 2">93-210</strain>
    </source>
</reference>
<reference evidence="2" key="2">
    <citation type="journal article" date="2018" name="Mol. Plant Microbe Interact.">
        <title>Genome sequence resources for the wheat stripe rust pathogen (Puccinia striiformis f. sp. tritici) and the barley stripe rust pathogen (Puccinia striiformis f. sp. hordei).</title>
        <authorList>
            <person name="Xia C."/>
            <person name="Wang M."/>
            <person name="Yin C."/>
            <person name="Cornejo O.E."/>
            <person name="Hulbert S.H."/>
            <person name="Chen X."/>
        </authorList>
    </citation>
    <scope>NUCLEOTIDE SEQUENCE [LARGE SCALE GENOMIC DNA]</scope>
    <source>
        <strain evidence="2">93-210</strain>
    </source>
</reference>
<evidence type="ECO:0000313" key="2">
    <source>
        <dbReference type="Proteomes" id="UP001060170"/>
    </source>
</evidence>
<accession>A0ACC0EXR7</accession>
<protein>
    <submittedName>
        <fullName evidence="1">Uncharacterized protein</fullName>
    </submittedName>
</protein>
<dbReference type="EMBL" id="CM045866">
    <property type="protein sequence ID" value="KAI7961208.1"/>
    <property type="molecule type" value="Genomic_DNA"/>
</dbReference>